<feature type="domain" description="Response regulatory" evidence="2">
    <location>
        <begin position="5"/>
        <end position="121"/>
    </location>
</feature>
<dbReference type="Gene3D" id="1.10.3210.10">
    <property type="entry name" value="Hypothetical protein af1432"/>
    <property type="match status" value="1"/>
</dbReference>
<comment type="caution">
    <text evidence="4">The sequence shown here is derived from an EMBL/GenBank/DDBJ whole genome shotgun (WGS) entry which is preliminary data.</text>
</comment>
<accession>A0A1T2LBL4</accession>
<dbReference type="InterPro" id="IPR003607">
    <property type="entry name" value="HD/PDEase_dom"/>
</dbReference>
<dbReference type="CDD" id="cd00077">
    <property type="entry name" value="HDc"/>
    <property type="match status" value="1"/>
</dbReference>
<dbReference type="SUPFAM" id="SSF52172">
    <property type="entry name" value="CheY-like"/>
    <property type="match status" value="1"/>
</dbReference>
<gene>
    <name evidence="4" type="ORF">BOW52_02990</name>
</gene>
<dbReference type="SMART" id="SM00471">
    <property type="entry name" value="HDc"/>
    <property type="match status" value="1"/>
</dbReference>
<name>A0A1T2LBL4_9GAMM</name>
<dbReference type="InterPro" id="IPR001789">
    <property type="entry name" value="Sig_transdc_resp-reg_receiver"/>
</dbReference>
<dbReference type="Proteomes" id="UP000190198">
    <property type="component" value="Unassembled WGS sequence"/>
</dbReference>
<dbReference type="PROSITE" id="PS50110">
    <property type="entry name" value="RESPONSE_REGULATORY"/>
    <property type="match status" value="1"/>
</dbReference>
<dbReference type="Pfam" id="PF00072">
    <property type="entry name" value="Response_reg"/>
    <property type="match status" value="1"/>
</dbReference>
<proteinExistence type="predicted"/>
<dbReference type="InterPro" id="IPR011006">
    <property type="entry name" value="CheY-like_superfamily"/>
</dbReference>
<dbReference type="AlphaFoldDB" id="A0A1T2LBL4"/>
<dbReference type="Pfam" id="PF13487">
    <property type="entry name" value="HD_5"/>
    <property type="match status" value="1"/>
</dbReference>
<dbReference type="SMART" id="SM00448">
    <property type="entry name" value="REC"/>
    <property type="match status" value="1"/>
</dbReference>
<dbReference type="PANTHER" id="PTHR45228:SF5">
    <property type="entry name" value="CYCLIC DI-GMP PHOSPHODIESTERASE VC_1348-RELATED"/>
    <property type="match status" value="1"/>
</dbReference>
<dbReference type="GO" id="GO:0000160">
    <property type="term" value="P:phosphorelay signal transduction system"/>
    <property type="evidence" value="ECO:0007669"/>
    <property type="project" value="InterPro"/>
</dbReference>
<protein>
    <submittedName>
        <fullName evidence="4">Two-component system response regulator</fullName>
    </submittedName>
</protein>
<feature type="domain" description="HD-GYP" evidence="3">
    <location>
        <begin position="141"/>
        <end position="352"/>
    </location>
</feature>
<evidence type="ECO:0000313" key="4">
    <source>
        <dbReference type="EMBL" id="OOZ42481.1"/>
    </source>
</evidence>
<dbReference type="EMBL" id="MPRK01000033">
    <property type="protein sequence ID" value="OOZ42481.1"/>
    <property type="molecule type" value="Genomic_DNA"/>
</dbReference>
<dbReference type="SUPFAM" id="SSF109604">
    <property type="entry name" value="HD-domain/PDEase-like"/>
    <property type="match status" value="1"/>
</dbReference>
<dbReference type="PANTHER" id="PTHR45228">
    <property type="entry name" value="CYCLIC DI-GMP PHOSPHODIESTERASE TM_0186-RELATED"/>
    <property type="match status" value="1"/>
</dbReference>
<dbReference type="InterPro" id="IPR052020">
    <property type="entry name" value="Cyclic_di-GMP/3'3'-cGAMP_PDE"/>
</dbReference>
<dbReference type="PROSITE" id="PS51832">
    <property type="entry name" value="HD_GYP"/>
    <property type="match status" value="1"/>
</dbReference>
<keyword evidence="5" id="KW-1185">Reference proteome</keyword>
<reference evidence="4 5" key="1">
    <citation type="submission" date="2016-11" db="EMBL/GenBank/DDBJ databases">
        <title>Mixed transmission modes and dynamic genome evolution in an obligate animal-bacterial symbiosis.</title>
        <authorList>
            <person name="Russell S.L."/>
            <person name="Corbett-Detig R.B."/>
            <person name="Cavanaugh C.M."/>
        </authorList>
    </citation>
    <scope>NUCLEOTIDE SEQUENCE [LARGE SCALE GENOMIC DNA]</scope>
    <source>
        <strain evidence="4">Sp-SM6</strain>
    </source>
</reference>
<feature type="modified residue" description="4-aspartylphosphate" evidence="1">
    <location>
        <position position="54"/>
    </location>
</feature>
<dbReference type="Gene3D" id="3.40.50.2300">
    <property type="match status" value="1"/>
</dbReference>
<evidence type="ECO:0000256" key="1">
    <source>
        <dbReference type="PROSITE-ProRule" id="PRU00169"/>
    </source>
</evidence>
<organism evidence="4 5">
    <name type="scientific">Solemya elarraichensis gill symbiont</name>
    <dbReference type="NCBI Taxonomy" id="1918949"/>
    <lineage>
        <taxon>Bacteria</taxon>
        <taxon>Pseudomonadati</taxon>
        <taxon>Pseudomonadota</taxon>
        <taxon>Gammaproteobacteria</taxon>
        <taxon>sulfur-oxidizing symbionts</taxon>
    </lineage>
</organism>
<evidence type="ECO:0000259" key="3">
    <source>
        <dbReference type="PROSITE" id="PS51832"/>
    </source>
</evidence>
<sequence length="352" mass="40228">MMKQKILIVDDTPENISVLMALLENHYTLIAATNGEKALQLASTEPRPDLMLLDINMPGMDGYEVFNRLQQSMQTKSIGVIFITALSDDQHEEIGLELGAVDYIRKPFTPDIVRTRVHNQLELKQYKDHLEEMIFHRTEEIVHLQDALIVSMGSLAERRDPETGGHLKRTQHYVRLLAKLLLDHPNFREYLDENIIELLFKAAPLHDIGKVGVPDEILFKKGKLTDEEYEQMQYHVPFGAEVINDIQNALGREIELSQVALQIIEGHHEKWDGSGYPKAFKGREISIPGRIMAVADVYDALICKRHYKSPIPHSEAVQMISEESGTHFDPDIVEAFITHEGRFRDITLKFSD</sequence>
<keyword evidence="1" id="KW-0597">Phosphoprotein</keyword>
<evidence type="ECO:0000313" key="5">
    <source>
        <dbReference type="Proteomes" id="UP000190198"/>
    </source>
</evidence>
<evidence type="ECO:0000259" key="2">
    <source>
        <dbReference type="PROSITE" id="PS50110"/>
    </source>
</evidence>
<dbReference type="GO" id="GO:0008081">
    <property type="term" value="F:phosphoric diester hydrolase activity"/>
    <property type="evidence" value="ECO:0007669"/>
    <property type="project" value="UniProtKB-ARBA"/>
</dbReference>
<dbReference type="InterPro" id="IPR037522">
    <property type="entry name" value="HD_GYP_dom"/>
</dbReference>